<evidence type="ECO:0000256" key="1">
    <source>
        <dbReference type="SAM" id="MobiDB-lite"/>
    </source>
</evidence>
<dbReference type="Proteomes" id="UP001451303">
    <property type="component" value="Unassembled WGS sequence"/>
</dbReference>
<proteinExistence type="predicted"/>
<evidence type="ECO:0000313" key="2">
    <source>
        <dbReference type="EMBL" id="KAL0469964.1"/>
    </source>
</evidence>
<gene>
    <name evidence="2" type="ORF">QR685DRAFT_305967</name>
</gene>
<accession>A0ABR3DB99</accession>
<keyword evidence="3" id="KW-1185">Reference proteome</keyword>
<organism evidence="2 3">
    <name type="scientific">Neurospora intermedia</name>
    <dbReference type="NCBI Taxonomy" id="5142"/>
    <lineage>
        <taxon>Eukaryota</taxon>
        <taxon>Fungi</taxon>
        <taxon>Dikarya</taxon>
        <taxon>Ascomycota</taxon>
        <taxon>Pezizomycotina</taxon>
        <taxon>Sordariomycetes</taxon>
        <taxon>Sordariomycetidae</taxon>
        <taxon>Sordariales</taxon>
        <taxon>Sordariaceae</taxon>
        <taxon>Neurospora</taxon>
    </lineage>
</organism>
<dbReference type="EMBL" id="JAVLET010000005">
    <property type="protein sequence ID" value="KAL0469964.1"/>
    <property type="molecule type" value="Genomic_DNA"/>
</dbReference>
<feature type="region of interest" description="Disordered" evidence="1">
    <location>
        <begin position="50"/>
        <end position="85"/>
    </location>
</feature>
<comment type="caution">
    <text evidence="2">The sequence shown here is derived from an EMBL/GenBank/DDBJ whole genome shotgun (WGS) entry which is preliminary data.</text>
</comment>
<evidence type="ECO:0000313" key="3">
    <source>
        <dbReference type="Proteomes" id="UP001451303"/>
    </source>
</evidence>
<reference evidence="2 3" key="1">
    <citation type="submission" date="2023-09" db="EMBL/GenBank/DDBJ databases">
        <title>Multi-omics analysis of a traditional fermented food reveals byproduct-associated fungal strains for waste-to-food upcycling.</title>
        <authorList>
            <consortium name="Lawrence Berkeley National Laboratory"/>
            <person name="Rekdal V.M."/>
            <person name="Villalobos-Escobedo J.M."/>
            <person name="Rodriguez-Valeron N."/>
            <person name="Garcia M.O."/>
            <person name="Vasquez D.P."/>
            <person name="Damayanti I."/>
            <person name="Sorensen P.M."/>
            <person name="Baidoo E.E."/>
            <person name="De Carvalho A.C."/>
            <person name="Riley R."/>
            <person name="Lipzen A."/>
            <person name="He G."/>
            <person name="Yan M."/>
            <person name="Haridas S."/>
            <person name="Daum C."/>
            <person name="Yoshinaga Y."/>
            <person name="Ng V."/>
            <person name="Grigoriev I.V."/>
            <person name="Munk R."/>
            <person name="Nuraida L."/>
            <person name="Wijaya C.H."/>
            <person name="Morales P.-C."/>
            <person name="Keasling J.D."/>
        </authorList>
    </citation>
    <scope>NUCLEOTIDE SEQUENCE [LARGE SCALE GENOMIC DNA]</scope>
    <source>
        <strain evidence="2 3">FGSC 2613</strain>
    </source>
</reference>
<protein>
    <submittedName>
        <fullName evidence="2">Uncharacterized protein</fullName>
    </submittedName>
</protein>
<sequence length="268" mass="29495">MHQYLALDVQLGAPSAHHLQPSSAAKLNSMDFCYSGVLDWQEGGGRFISPSLFPSGTGEKNIKAWRPDPPSPPGTAPLQPQMEPQGVQPSLTTLVPELFGPGGVCAVWSVFLSFHPFHNVELVFSCLISSFSLDTQPARKQREDLRDGMIHSAAQFGPIAIFSLFCAFPICATPSFRSPILPSIHWIRTFHFMPSLGDFTTLLSQRQSKAHPVYSTHLPRSQLPCYRSTAFKSNDTLLSYGEAHNIGEGLCHCLPSGRSMAFRGPMYF</sequence>
<name>A0ABR3DB99_NEUIN</name>